<accession>A0ABR1JWP6</accession>
<feature type="compositionally biased region" description="Basic residues" evidence="1">
    <location>
        <begin position="185"/>
        <end position="194"/>
    </location>
</feature>
<dbReference type="SUPFAM" id="SSF56112">
    <property type="entry name" value="Protein kinase-like (PK-like)"/>
    <property type="match status" value="1"/>
</dbReference>
<feature type="compositionally biased region" description="Polar residues" evidence="1">
    <location>
        <begin position="198"/>
        <end position="214"/>
    </location>
</feature>
<feature type="compositionally biased region" description="Basic and acidic residues" evidence="1">
    <location>
        <begin position="653"/>
        <end position="666"/>
    </location>
</feature>
<protein>
    <submittedName>
        <fullName evidence="3">Rho guanine nucleotide exchange factor</fullName>
    </submittedName>
</protein>
<feature type="domain" description="Protein kinase" evidence="2">
    <location>
        <begin position="866"/>
        <end position="1130"/>
    </location>
</feature>
<feature type="region of interest" description="Disordered" evidence="1">
    <location>
        <begin position="326"/>
        <end position="353"/>
    </location>
</feature>
<reference evidence="3 4" key="1">
    <citation type="submission" date="2024-01" db="EMBL/GenBank/DDBJ databases">
        <title>A draft genome for the cacao thread blight pathogen Marasmiellus scandens.</title>
        <authorList>
            <person name="Baruah I.K."/>
            <person name="Leung J."/>
            <person name="Bukari Y."/>
            <person name="Amoako-Attah I."/>
            <person name="Meinhardt L.W."/>
            <person name="Bailey B.A."/>
            <person name="Cohen S.P."/>
        </authorList>
    </citation>
    <scope>NUCLEOTIDE SEQUENCE [LARGE SCALE GENOMIC DNA]</scope>
    <source>
        <strain evidence="3 4">GH-19</strain>
    </source>
</reference>
<dbReference type="Proteomes" id="UP001498398">
    <property type="component" value="Unassembled WGS sequence"/>
</dbReference>
<feature type="compositionally biased region" description="Low complexity" evidence="1">
    <location>
        <begin position="327"/>
        <end position="343"/>
    </location>
</feature>
<organism evidence="3 4">
    <name type="scientific">Marasmiellus scandens</name>
    <dbReference type="NCBI Taxonomy" id="2682957"/>
    <lineage>
        <taxon>Eukaryota</taxon>
        <taxon>Fungi</taxon>
        <taxon>Dikarya</taxon>
        <taxon>Basidiomycota</taxon>
        <taxon>Agaricomycotina</taxon>
        <taxon>Agaricomycetes</taxon>
        <taxon>Agaricomycetidae</taxon>
        <taxon>Agaricales</taxon>
        <taxon>Marasmiineae</taxon>
        <taxon>Omphalotaceae</taxon>
        <taxon>Marasmiellus</taxon>
    </lineage>
</organism>
<dbReference type="EMBL" id="JBANRG010000005">
    <property type="protein sequence ID" value="KAK7466334.1"/>
    <property type="molecule type" value="Genomic_DNA"/>
</dbReference>
<evidence type="ECO:0000259" key="2">
    <source>
        <dbReference type="PROSITE" id="PS50011"/>
    </source>
</evidence>
<dbReference type="InterPro" id="IPR000719">
    <property type="entry name" value="Prot_kinase_dom"/>
</dbReference>
<feature type="region of interest" description="Disordered" evidence="1">
    <location>
        <begin position="643"/>
        <end position="668"/>
    </location>
</feature>
<dbReference type="InterPro" id="IPR051681">
    <property type="entry name" value="Ser/Thr_Kinases-Pseudokinases"/>
</dbReference>
<dbReference type="InterPro" id="IPR008271">
    <property type="entry name" value="Ser/Thr_kinase_AS"/>
</dbReference>
<evidence type="ECO:0000256" key="1">
    <source>
        <dbReference type="SAM" id="MobiDB-lite"/>
    </source>
</evidence>
<keyword evidence="4" id="KW-1185">Reference proteome</keyword>
<feature type="region of interest" description="Disordered" evidence="1">
    <location>
        <begin position="460"/>
        <end position="481"/>
    </location>
</feature>
<dbReference type="Gene3D" id="1.10.510.10">
    <property type="entry name" value="Transferase(Phosphotransferase) domain 1"/>
    <property type="match status" value="1"/>
</dbReference>
<gene>
    <name evidence="3" type="primary">TUS1_1</name>
    <name evidence="3" type="ORF">VKT23_005060</name>
</gene>
<feature type="region of interest" description="Disordered" evidence="1">
    <location>
        <begin position="185"/>
        <end position="214"/>
    </location>
</feature>
<dbReference type="PROSITE" id="PS50011">
    <property type="entry name" value="PROTEIN_KINASE_DOM"/>
    <property type="match status" value="1"/>
</dbReference>
<comment type="caution">
    <text evidence="3">The sequence shown here is derived from an EMBL/GenBank/DDBJ whole genome shotgun (WGS) entry which is preliminary data.</text>
</comment>
<sequence>MSYAPPKTSTFEGMRDIPSFEPDIVWKQDLRKRIDGRLDGMIQEAKVLHERRIKKTDGDRANVLVAEFLQIMDVVCKMKDNTYQRELELEQARREWEWTTSADVGSLKCEGREQSLLDMILNSGELSPSADSVSHTQRKSPTLNHPRTQYLSTIPSTVEEVSSSDSGSDGKSAIWSHHIERMMATKRRNQRRGRHSQDSFLANDTISREYTTPARSKTLPEYCLRQEKSPILSRSPNPDYELWIPSAPFPPVTSDSIRSGNLANVRSKGTRVDESYGLDSYSISSSPSSSSPASSMLSRRPPTPPFHTKPVYHKPVVNYDQDAQHIPTATSPSASLISSSRPTDLYGTLAEPRTNQAPLTTTVSIPKMPTSSNVAGESVAHPFDATLLPSGTSSPSSRPMQIPRPLSSIGGWGSSCNCSPLSKVSVLTEVSSTDSSWTDPYPVSLSGLEKVQAWRFWSPEDDLQSDSSESEEESQPEIDTGQDVQAQHGDLFEFESCPGDQPKKDEPAETWMVKEELRETAAASSTPDDLQGESLKCHDTPDKPEEPLHLVIPDQRQVTLPRQDESEPSQQKNEQLKVECEKGVPRFPLKEDEAATPIARIQKTVWAKCPVDDCVAKEGEDTKRCDAPHTVASVANDVPKERQIEKSSWTDQNHGREKTHRDEDAGKNTCGWIAEGTLQQKRDILESPLLPAEDETARDLTRLRKEAAGWKTKVLKQLENSSQETSKATSLQPAQFEVHTDNRDKSAQNSEMMRPVVEQEVEQEDIWTVSDLTRLEEIVITNKDGIPGTDAVLQKLVLILDNKQEYQRLLAQRGDCAQSLLNLLQTLYGYPGVNVRSRSKICDAMIRLSKRSNLYPSCLAMKDTVKIGDYPVAAGGFGDIWKGSIGGRMACLKVVKLYNESDIQMLLKESEFLKEAILWRQLNHPNVLPFYGLYFLDDRKHRLCLVSPWMENGNVKQYLSKPSEKPIDRVALAYDVANGLSYLHGEKIVHGDLKGVNILITPSGRASVADFGLSCIADSEVLRWTSMSTIHSGGTARWLAPECLIDGLPVTYKSDIYAFGCVCYEIFTGLVPFQELAKDPAVLYQLLSRKRPRRPLDEPQLTDTIWAVIERCWAHAPNDRPTASELPQLLTQASGRAIEMAEEWNDSLYSQLWQSVQHPEICPRGSDVEYFLFGPSQ</sequence>
<dbReference type="InterPro" id="IPR001245">
    <property type="entry name" value="Ser-Thr/Tyr_kinase_cat_dom"/>
</dbReference>
<feature type="compositionally biased region" description="Basic and acidic residues" evidence="1">
    <location>
        <begin position="535"/>
        <end position="548"/>
    </location>
</feature>
<dbReference type="SMART" id="SM00220">
    <property type="entry name" value="S_TKc"/>
    <property type="match status" value="1"/>
</dbReference>
<evidence type="ECO:0000313" key="3">
    <source>
        <dbReference type="EMBL" id="KAK7466334.1"/>
    </source>
</evidence>
<dbReference type="PANTHER" id="PTHR44329">
    <property type="entry name" value="SERINE/THREONINE-PROTEIN KINASE TNNI3K-RELATED"/>
    <property type="match status" value="1"/>
</dbReference>
<feature type="compositionally biased region" description="Low complexity" evidence="1">
    <location>
        <begin position="280"/>
        <end position="300"/>
    </location>
</feature>
<feature type="region of interest" description="Disordered" evidence="1">
    <location>
        <begin position="517"/>
        <end position="579"/>
    </location>
</feature>
<dbReference type="PROSITE" id="PS00108">
    <property type="entry name" value="PROTEIN_KINASE_ST"/>
    <property type="match status" value="1"/>
</dbReference>
<feature type="region of interest" description="Disordered" evidence="1">
    <location>
        <begin position="720"/>
        <end position="750"/>
    </location>
</feature>
<feature type="region of interest" description="Disordered" evidence="1">
    <location>
        <begin position="277"/>
        <end position="312"/>
    </location>
</feature>
<dbReference type="PANTHER" id="PTHR44329:SF214">
    <property type="entry name" value="PROTEIN KINASE DOMAIN-CONTAINING PROTEIN"/>
    <property type="match status" value="1"/>
</dbReference>
<feature type="region of interest" description="Disordered" evidence="1">
    <location>
        <begin position="127"/>
        <end position="148"/>
    </location>
</feature>
<name>A0ABR1JWP6_9AGAR</name>
<dbReference type="Pfam" id="PF07714">
    <property type="entry name" value="PK_Tyr_Ser-Thr"/>
    <property type="match status" value="1"/>
</dbReference>
<feature type="compositionally biased region" description="Polar residues" evidence="1">
    <location>
        <begin position="720"/>
        <end position="733"/>
    </location>
</feature>
<dbReference type="InterPro" id="IPR011009">
    <property type="entry name" value="Kinase-like_dom_sf"/>
</dbReference>
<evidence type="ECO:0000313" key="4">
    <source>
        <dbReference type="Proteomes" id="UP001498398"/>
    </source>
</evidence>
<feature type="compositionally biased region" description="Acidic residues" evidence="1">
    <location>
        <begin position="460"/>
        <end position="476"/>
    </location>
</feature>
<proteinExistence type="predicted"/>